<sequence>MRTRATAANERQVIRDYEPLNSFQYTVLEEDLTLETIPNIMTDSKIRPLFLEYVEDIFRVTIKRNSGTHIHTHKSTNRHTNYKPTSGTNTPRRIHRPDPSNLDRHKHERRNSEMRGEGKARN</sequence>
<evidence type="ECO:0000256" key="1">
    <source>
        <dbReference type="SAM" id="MobiDB-lite"/>
    </source>
</evidence>
<protein>
    <submittedName>
        <fullName evidence="2">Uncharacterized protein</fullName>
    </submittedName>
</protein>
<comment type="caution">
    <text evidence="2">The sequence shown here is derived from an EMBL/GenBank/DDBJ whole genome shotgun (WGS) entry which is preliminary data.</text>
</comment>
<feature type="compositionally biased region" description="Basic residues" evidence="1">
    <location>
        <begin position="70"/>
        <end position="81"/>
    </location>
</feature>
<feature type="compositionally biased region" description="Basic and acidic residues" evidence="1">
    <location>
        <begin position="96"/>
        <end position="122"/>
    </location>
</feature>
<name>A0A4C1Y530_EUMVA</name>
<organism evidence="2 3">
    <name type="scientific">Eumeta variegata</name>
    <name type="common">Bagworm moth</name>
    <name type="synonym">Eumeta japonica</name>
    <dbReference type="NCBI Taxonomy" id="151549"/>
    <lineage>
        <taxon>Eukaryota</taxon>
        <taxon>Metazoa</taxon>
        <taxon>Ecdysozoa</taxon>
        <taxon>Arthropoda</taxon>
        <taxon>Hexapoda</taxon>
        <taxon>Insecta</taxon>
        <taxon>Pterygota</taxon>
        <taxon>Neoptera</taxon>
        <taxon>Endopterygota</taxon>
        <taxon>Lepidoptera</taxon>
        <taxon>Glossata</taxon>
        <taxon>Ditrysia</taxon>
        <taxon>Tineoidea</taxon>
        <taxon>Psychidae</taxon>
        <taxon>Oiketicinae</taxon>
        <taxon>Eumeta</taxon>
    </lineage>
</organism>
<keyword evidence="3" id="KW-1185">Reference proteome</keyword>
<evidence type="ECO:0000313" key="3">
    <source>
        <dbReference type="Proteomes" id="UP000299102"/>
    </source>
</evidence>
<accession>A0A4C1Y530</accession>
<proteinExistence type="predicted"/>
<feature type="region of interest" description="Disordered" evidence="1">
    <location>
        <begin position="67"/>
        <end position="122"/>
    </location>
</feature>
<dbReference type="AlphaFoldDB" id="A0A4C1Y530"/>
<dbReference type="EMBL" id="BGZK01001094">
    <property type="protein sequence ID" value="GBP71028.1"/>
    <property type="molecule type" value="Genomic_DNA"/>
</dbReference>
<gene>
    <name evidence="2" type="ORF">EVAR_57796_1</name>
</gene>
<reference evidence="2 3" key="1">
    <citation type="journal article" date="2019" name="Commun. Biol.">
        <title>The bagworm genome reveals a unique fibroin gene that provides high tensile strength.</title>
        <authorList>
            <person name="Kono N."/>
            <person name="Nakamura H."/>
            <person name="Ohtoshi R."/>
            <person name="Tomita M."/>
            <person name="Numata K."/>
            <person name="Arakawa K."/>
        </authorList>
    </citation>
    <scope>NUCLEOTIDE SEQUENCE [LARGE SCALE GENOMIC DNA]</scope>
</reference>
<dbReference type="Proteomes" id="UP000299102">
    <property type="component" value="Unassembled WGS sequence"/>
</dbReference>
<feature type="compositionally biased region" description="Polar residues" evidence="1">
    <location>
        <begin position="82"/>
        <end position="91"/>
    </location>
</feature>
<evidence type="ECO:0000313" key="2">
    <source>
        <dbReference type="EMBL" id="GBP71028.1"/>
    </source>
</evidence>